<dbReference type="OrthoDB" id="39175at2759"/>
<reference evidence="2" key="1">
    <citation type="submission" date="2020-03" db="EMBL/GenBank/DDBJ databases">
        <title>Draft Genome Sequence of Cylindrodendrum hubeiense.</title>
        <authorList>
            <person name="Buettner E."/>
            <person name="Kellner H."/>
        </authorList>
    </citation>
    <scope>NUCLEOTIDE SEQUENCE</scope>
    <source>
        <strain evidence="2">IHI 201604</strain>
    </source>
</reference>
<evidence type="ECO:0000256" key="1">
    <source>
        <dbReference type="SAM" id="MobiDB-lite"/>
    </source>
</evidence>
<dbReference type="EMBL" id="JAANBB010000007">
    <property type="protein sequence ID" value="KAF7557153.1"/>
    <property type="molecule type" value="Genomic_DNA"/>
</dbReference>
<sequence length="174" mass="18817">MEDRLARMEVLLRASRQPGLTESGSDSIVDSISVASQDQWSRSPGQLPNSVPSDAPDALNSPPRSLQDEELQAILPSPCPEMSLMFSASTAFSPAMEPRPELSESIPTNITDMPLADMAQVQEAIHMPVSPPSTAAPDDCAPNSTTYQGARRIYQFALFLQQSGFRVKLGSQNL</sequence>
<proteinExistence type="predicted"/>
<gene>
    <name evidence="2" type="ORF">G7Z17_g942</name>
</gene>
<dbReference type="AlphaFoldDB" id="A0A9P5HKD6"/>
<evidence type="ECO:0000313" key="3">
    <source>
        <dbReference type="Proteomes" id="UP000722485"/>
    </source>
</evidence>
<accession>A0A9P5HKD6</accession>
<dbReference type="Proteomes" id="UP000722485">
    <property type="component" value="Unassembled WGS sequence"/>
</dbReference>
<protein>
    <submittedName>
        <fullName evidence="2">Uncharacterized protein</fullName>
    </submittedName>
</protein>
<name>A0A9P5HKD6_9HYPO</name>
<keyword evidence="3" id="KW-1185">Reference proteome</keyword>
<feature type="compositionally biased region" description="Low complexity" evidence="1">
    <location>
        <begin position="23"/>
        <end position="36"/>
    </location>
</feature>
<feature type="compositionally biased region" description="Polar residues" evidence="1">
    <location>
        <begin position="37"/>
        <end position="52"/>
    </location>
</feature>
<evidence type="ECO:0000313" key="2">
    <source>
        <dbReference type="EMBL" id="KAF7557153.1"/>
    </source>
</evidence>
<feature type="region of interest" description="Disordered" evidence="1">
    <location>
        <begin position="13"/>
        <end position="67"/>
    </location>
</feature>
<comment type="caution">
    <text evidence="2">The sequence shown here is derived from an EMBL/GenBank/DDBJ whole genome shotgun (WGS) entry which is preliminary data.</text>
</comment>
<organism evidence="2 3">
    <name type="scientific">Cylindrodendrum hubeiense</name>
    <dbReference type="NCBI Taxonomy" id="595255"/>
    <lineage>
        <taxon>Eukaryota</taxon>
        <taxon>Fungi</taxon>
        <taxon>Dikarya</taxon>
        <taxon>Ascomycota</taxon>
        <taxon>Pezizomycotina</taxon>
        <taxon>Sordariomycetes</taxon>
        <taxon>Hypocreomycetidae</taxon>
        <taxon>Hypocreales</taxon>
        <taxon>Nectriaceae</taxon>
        <taxon>Cylindrodendrum</taxon>
    </lineage>
</organism>